<evidence type="ECO:0000313" key="2">
    <source>
        <dbReference type="Proteomes" id="UP000245624"/>
    </source>
</evidence>
<keyword evidence="2" id="KW-1185">Reference proteome</keyword>
<dbReference type="Pfam" id="PF00106">
    <property type="entry name" value="adh_short"/>
    <property type="match status" value="1"/>
</dbReference>
<sequence>MAHTHPRKRFYYDQLQKKVAIVTGGESGIGRETCLQLAKKGARIAVINISDDRETPASI</sequence>
<dbReference type="EMBL" id="QGTD01000005">
    <property type="protein sequence ID" value="PWU69634.1"/>
    <property type="molecule type" value="Genomic_DNA"/>
</dbReference>
<evidence type="ECO:0000313" key="1">
    <source>
        <dbReference type="EMBL" id="PWU69634.1"/>
    </source>
</evidence>
<dbReference type="OrthoDB" id="9787298at2"/>
<comment type="caution">
    <text evidence="1">The sequence shown here is derived from an EMBL/GenBank/DDBJ whole genome shotgun (WGS) entry which is preliminary data.</text>
</comment>
<reference evidence="1 2" key="1">
    <citation type="submission" date="2018-05" db="EMBL/GenBank/DDBJ databases">
        <title>Genomic analysis of Gracilibacillus dipsosauri DD1 reveals novel features of a salt-tolerant amylase.</title>
        <authorList>
            <person name="Deutch C.E."/>
            <person name="Yang S."/>
        </authorList>
    </citation>
    <scope>NUCLEOTIDE SEQUENCE [LARGE SCALE GENOMIC DNA]</scope>
    <source>
        <strain evidence="1 2">DD1</strain>
    </source>
</reference>
<evidence type="ECO:0008006" key="3">
    <source>
        <dbReference type="Google" id="ProtNLM"/>
    </source>
</evidence>
<protein>
    <recommendedName>
        <fullName evidence="3">SDR family NAD(P)-dependent oxidoreductase</fullName>
    </recommendedName>
</protein>
<dbReference type="InterPro" id="IPR002347">
    <property type="entry name" value="SDR_fam"/>
</dbReference>
<accession>A0A317L325</accession>
<dbReference type="InterPro" id="IPR036291">
    <property type="entry name" value="NAD(P)-bd_dom_sf"/>
</dbReference>
<proteinExistence type="predicted"/>
<organism evidence="1 2">
    <name type="scientific">Gracilibacillus dipsosauri</name>
    <dbReference type="NCBI Taxonomy" id="178340"/>
    <lineage>
        <taxon>Bacteria</taxon>
        <taxon>Bacillati</taxon>
        <taxon>Bacillota</taxon>
        <taxon>Bacilli</taxon>
        <taxon>Bacillales</taxon>
        <taxon>Bacillaceae</taxon>
        <taxon>Gracilibacillus</taxon>
    </lineage>
</organism>
<dbReference type="AlphaFoldDB" id="A0A317L325"/>
<name>A0A317L325_9BACI</name>
<dbReference type="SUPFAM" id="SSF51735">
    <property type="entry name" value="NAD(P)-binding Rossmann-fold domains"/>
    <property type="match status" value="1"/>
</dbReference>
<dbReference type="Gene3D" id="3.40.50.720">
    <property type="entry name" value="NAD(P)-binding Rossmann-like Domain"/>
    <property type="match status" value="1"/>
</dbReference>
<dbReference type="Proteomes" id="UP000245624">
    <property type="component" value="Unassembled WGS sequence"/>
</dbReference>
<gene>
    <name evidence="1" type="ORF">DLJ74_04510</name>
</gene>